<organism evidence="2 3">
    <name type="scientific">Paenibacillus mangrovi</name>
    <dbReference type="NCBI Taxonomy" id="2931978"/>
    <lineage>
        <taxon>Bacteria</taxon>
        <taxon>Bacillati</taxon>
        <taxon>Bacillota</taxon>
        <taxon>Bacilli</taxon>
        <taxon>Bacillales</taxon>
        <taxon>Paenibacillaceae</taxon>
        <taxon>Paenibacillus</taxon>
    </lineage>
</organism>
<comment type="caution">
    <text evidence="2">The sequence shown here is derived from an EMBL/GenBank/DDBJ whole genome shotgun (WGS) entry which is preliminary data.</text>
</comment>
<feature type="signal peptide" evidence="1">
    <location>
        <begin position="1"/>
        <end position="20"/>
    </location>
</feature>
<keyword evidence="3" id="KW-1185">Reference proteome</keyword>
<name>A0A9X1WU28_9BACL</name>
<keyword evidence="1" id="KW-0732">Signal</keyword>
<feature type="chain" id="PRO_5040947355" evidence="1">
    <location>
        <begin position="21"/>
        <end position="52"/>
    </location>
</feature>
<dbReference type="Proteomes" id="UP001139347">
    <property type="component" value="Unassembled WGS sequence"/>
</dbReference>
<sequence length="52" mass="5672">MKVICNLVLLVLSMTLTIGCSNVNSKSDDLNAIREVAWNSISNQDSKSGMEK</sequence>
<gene>
    <name evidence="2" type="ORF">MUG84_26860</name>
</gene>
<dbReference type="PROSITE" id="PS51257">
    <property type="entry name" value="PROKAR_LIPOPROTEIN"/>
    <property type="match status" value="1"/>
</dbReference>
<reference evidence="2" key="1">
    <citation type="submission" date="2022-04" db="EMBL/GenBank/DDBJ databases">
        <title>Paenibacillus mangrovi sp. nov., a novel endophytic bacterium isolated from bark of Kandelia candel.</title>
        <authorList>
            <person name="Tuo L."/>
        </authorList>
    </citation>
    <scope>NUCLEOTIDE SEQUENCE</scope>
    <source>
        <strain evidence="2">KQZ6P-2</strain>
    </source>
</reference>
<dbReference type="EMBL" id="JALIRP010000023">
    <property type="protein sequence ID" value="MCJ8015292.1"/>
    <property type="molecule type" value="Genomic_DNA"/>
</dbReference>
<accession>A0A9X1WU28</accession>
<proteinExistence type="predicted"/>
<evidence type="ECO:0000256" key="1">
    <source>
        <dbReference type="SAM" id="SignalP"/>
    </source>
</evidence>
<evidence type="ECO:0000313" key="3">
    <source>
        <dbReference type="Proteomes" id="UP001139347"/>
    </source>
</evidence>
<evidence type="ECO:0000313" key="2">
    <source>
        <dbReference type="EMBL" id="MCJ8015292.1"/>
    </source>
</evidence>
<protein>
    <submittedName>
        <fullName evidence="2">Uncharacterized protein</fullName>
    </submittedName>
</protein>
<dbReference type="RefSeq" id="WP_244731242.1">
    <property type="nucleotide sequence ID" value="NZ_JALIRP010000023.1"/>
</dbReference>
<dbReference type="AlphaFoldDB" id="A0A9X1WU28"/>